<reference evidence="3" key="1">
    <citation type="journal article" date="2019" name="Int. J. Syst. Evol. Microbiol.">
        <title>The Global Catalogue of Microorganisms (GCM) 10K type strain sequencing project: providing services to taxonomists for standard genome sequencing and annotation.</title>
        <authorList>
            <consortium name="The Broad Institute Genomics Platform"/>
            <consortium name="The Broad Institute Genome Sequencing Center for Infectious Disease"/>
            <person name="Wu L."/>
            <person name="Ma J."/>
        </authorList>
    </citation>
    <scope>NUCLEOTIDE SEQUENCE [LARGE SCALE GENOMIC DNA]</scope>
    <source>
        <strain evidence="3">KCTC 52274</strain>
    </source>
</reference>
<organism evidence="2 3">
    <name type="scientific">Aquimarina rubra</name>
    <dbReference type="NCBI Taxonomy" id="1920033"/>
    <lineage>
        <taxon>Bacteria</taxon>
        <taxon>Pseudomonadati</taxon>
        <taxon>Bacteroidota</taxon>
        <taxon>Flavobacteriia</taxon>
        <taxon>Flavobacteriales</taxon>
        <taxon>Flavobacteriaceae</taxon>
        <taxon>Aquimarina</taxon>
    </lineage>
</organism>
<evidence type="ECO:0000313" key="2">
    <source>
        <dbReference type="EMBL" id="MFD2562792.1"/>
    </source>
</evidence>
<protein>
    <submittedName>
        <fullName evidence="2">Uncharacterized protein</fullName>
    </submittedName>
</protein>
<name>A0ABW5LH18_9FLAO</name>
<proteinExistence type="predicted"/>
<dbReference type="Proteomes" id="UP001597319">
    <property type="component" value="Unassembled WGS sequence"/>
</dbReference>
<keyword evidence="1" id="KW-1133">Transmembrane helix</keyword>
<accession>A0ABW5LH18</accession>
<keyword evidence="3" id="KW-1185">Reference proteome</keyword>
<dbReference type="EMBL" id="JBHULE010000019">
    <property type="protein sequence ID" value="MFD2562792.1"/>
    <property type="molecule type" value="Genomic_DNA"/>
</dbReference>
<evidence type="ECO:0000256" key="1">
    <source>
        <dbReference type="SAM" id="Phobius"/>
    </source>
</evidence>
<comment type="caution">
    <text evidence="2">The sequence shown here is derived from an EMBL/GenBank/DDBJ whole genome shotgun (WGS) entry which is preliminary data.</text>
</comment>
<feature type="transmembrane region" description="Helical" evidence="1">
    <location>
        <begin position="6"/>
        <end position="22"/>
    </location>
</feature>
<dbReference type="RefSeq" id="WP_378291689.1">
    <property type="nucleotide sequence ID" value="NZ_JBHULE010000019.1"/>
</dbReference>
<sequence>MGIPFIVFVFTLIIAVVIFNSSKNPNAKPIRNALLVILMVLGTYIVTAITWDLYEDYLEEEVFTEQDANKQILANKQKLEIFRKESTEKQLYIDIKNHYEYLKNTSEYILQQHTTKSELFESYTFRNEIEEEAYDDGMDYDSEYFFNTSVEKLSDGIPPPIPFWVILQNIYTYSDLEIEEDILYDDYDLAEFKRNFFKPESVSVDTFIKEKVATKHLMEYLSQDIRSVDFIDNFWKSHKNRIMKFMPSIEMKYGETPEQRIKDLLKIFNQGVLKTPYKSLFKEYNYDDKELVDEIKPILEDINLSEIDTVKYYYVNEMERKIELYGFWDRRYTEGNLEVVLKILNEIQ</sequence>
<feature type="transmembrane region" description="Helical" evidence="1">
    <location>
        <begin position="34"/>
        <end position="54"/>
    </location>
</feature>
<evidence type="ECO:0000313" key="3">
    <source>
        <dbReference type="Proteomes" id="UP001597319"/>
    </source>
</evidence>
<keyword evidence="1" id="KW-0472">Membrane</keyword>
<keyword evidence="1" id="KW-0812">Transmembrane</keyword>
<gene>
    <name evidence="2" type="ORF">ACFSR1_08970</name>
</gene>